<comment type="similarity">
    <text evidence="2">Belongs to the binding-protein-dependent transport system permease family. CysTW subfamily.</text>
</comment>
<dbReference type="CDD" id="cd06261">
    <property type="entry name" value="TM_PBP2"/>
    <property type="match status" value="1"/>
</dbReference>
<dbReference type="Proteomes" id="UP000231092">
    <property type="component" value="Unassembled WGS sequence"/>
</dbReference>
<evidence type="ECO:0000256" key="4">
    <source>
        <dbReference type="ARBA" id="ARBA00022475"/>
    </source>
</evidence>
<dbReference type="PANTHER" id="PTHR30450">
    <property type="entry name" value="ABC TRANSPORTER PERMEASE"/>
    <property type="match status" value="1"/>
</dbReference>
<dbReference type="PROSITE" id="PS50928">
    <property type="entry name" value="ABC_TM1"/>
    <property type="match status" value="1"/>
</dbReference>
<dbReference type="Pfam" id="PF00528">
    <property type="entry name" value="BPD_transp_1"/>
    <property type="match status" value="1"/>
</dbReference>
<dbReference type="InterPro" id="IPR051322">
    <property type="entry name" value="AA_ABC_Transporter_Permease"/>
</dbReference>
<feature type="transmembrane region" description="Helical" evidence="8">
    <location>
        <begin position="20"/>
        <end position="44"/>
    </location>
</feature>
<evidence type="ECO:0000256" key="7">
    <source>
        <dbReference type="ARBA" id="ARBA00023136"/>
    </source>
</evidence>
<dbReference type="PANTHER" id="PTHR30450:SF14">
    <property type="entry name" value="TRANSPORTER, PERMEASE PROTEIN, PUTATIVE-RELATED"/>
    <property type="match status" value="1"/>
</dbReference>
<dbReference type="EMBL" id="PGET01000001">
    <property type="protein sequence ID" value="PJJ27089.1"/>
    <property type="molecule type" value="Genomic_DNA"/>
</dbReference>
<dbReference type="AlphaFoldDB" id="A0A2M8Z0X7"/>
<organism evidence="10 11">
    <name type="scientific">[Clostridium] celerecrescens 18A</name>
    <dbReference type="NCBI Taxonomy" id="1286362"/>
    <lineage>
        <taxon>Bacteria</taxon>
        <taxon>Bacillati</taxon>
        <taxon>Bacillota</taxon>
        <taxon>Clostridia</taxon>
        <taxon>Lachnospirales</taxon>
        <taxon>Lachnospiraceae</taxon>
        <taxon>Lacrimispora</taxon>
    </lineage>
</organism>
<reference evidence="10 11" key="1">
    <citation type="submission" date="2017-11" db="EMBL/GenBank/DDBJ databases">
        <title>Understudied soil microbes with underappreciated capabilities: Untangling the Clostridium saccharolyticum group.</title>
        <authorList>
            <person name="Leschine S."/>
        </authorList>
    </citation>
    <scope>NUCLEOTIDE SEQUENCE [LARGE SCALE GENOMIC DNA]</scope>
    <source>
        <strain evidence="10 11">18A</strain>
    </source>
</reference>
<dbReference type="GO" id="GO:0005886">
    <property type="term" value="C:plasma membrane"/>
    <property type="evidence" value="ECO:0007669"/>
    <property type="project" value="UniProtKB-SubCell"/>
</dbReference>
<dbReference type="RefSeq" id="WP_100303768.1">
    <property type="nucleotide sequence ID" value="NZ_PGET01000001.1"/>
</dbReference>
<feature type="transmembrane region" description="Helical" evidence="8">
    <location>
        <begin position="85"/>
        <end position="105"/>
    </location>
</feature>
<keyword evidence="5 8" id="KW-0812">Transmembrane</keyword>
<evidence type="ECO:0000256" key="3">
    <source>
        <dbReference type="ARBA" id="ARBA00022448"/>
    </source>
</evidence>
<evidence type="ECO:0000259" key="9">
    <source>
        <dbReference type="PROSITE" id="PS50928"/>
    </source>
</evidence>
<dbReference type="SUPFAM" id="SSF161098">
    <property type="entry name" value="MetI-like"/>
    <property type="match status" value="1"/>
</dbReference>
<comment type="caution">
    <text evidence="10">The sequence shown here is derived from an EMBL/GenBank/DDBJ whole genome shotgun (WGS) entry which is preliminary data.</text>
</comment>
<dbReference type="OrthoDB" id="9793490at2"/>
<dbReference type="InterPro" id="IPR000515">
    <property type="entry name" value="MetI-like"/>
</dbReference>
<dbReference type="InterPro" id="IPR035906">
    <property type="entry name" value="MetI-like_sf"/>
</dbReference>
<dbReference type="GO" id="GO:0048473">
    <property type="term" value="P:D-methionine transmembrane transport"/>
    <property type="evidence" value="ECO:0007669"/>
    <property type="project" value="TreeGrafter"/>
</dbReference>
<evidence type="ECO:0000313" key="10">
    <source>
        <dbReference type="EMBL" id="PJJ27089.1"/>
    </source>
</evidence>
<keyword evidence="7 8" id="KW-0472">Membrane</keyword>
<evidence type="ECO:0000256" key="1">
    <source>
        <dbReference type="ARBA" id="ARBA00004651"/>
    </source>
</evidence>
<sequence length="222" mass="23734">MIEQYLGITSEQMVIAAGQTVYMLFWGLVLGSLLGIPLGILLTITRKGGILQNKVVYTLINYTINIVRSVPYIILLVAIMPLTKIIVGTRIGTQAALVSLVFYITPFLSRLVESSLLEVDKGIIEAAEAMGATPVQVIWHFLLPEALGSLILSLTTGTIGLLGATAMAGAIGGGGVGNLALTYGYQQFNTPLMVATVIVLIVFVQLIQGLGNYISKRVRARE</sequence>
<keyword evidence="6 8" id="KW-1133">Transmembrane helix</keyword>
<feature type="domain" description="ABC transmembrane type-1" evidence="9">
    <location>
        <begin position="17"/>
        <end position="211"/>
    </location>
</feature>
<keyword evidence="4" id="KW-1003">Cell membrane</keyword>
<feature type="transmembrane region" description="Helical" evidence="8">
    <location>
        <begin position="150"/>
        <end position="172"/>
    </location>
</feature>
<name>A0A2M8Z0X7_9FIRM</name>
<feature type="transmembrane region" description="Helical" evidence="8">
    <location>
        <begin position="56"/>
        <end position="79"/>
    </location>
</feature>
<keyword evidence="3 8" id="KW-0813">Transport</keyword>
<evidence type="ECO:0000313" key="11">
    <source>
        <dbReference type="Proteomes" id="UP000231092"/>
    </source>
</evidence>
<evidence type="ECO:0000256" key="8">
    <source>
        <dbReference type="RuleBase" id="RU363032"/>
    </source>
</evidence>
<proteinExistence type="inferred from homology"/>
<feature type="transmembrane region" description="Helical" evidence="8">
    <location>
        <begin position="192"/>
        <end position="214"/>
    </location>
</feature>
<dbReference type="FunFam" id="1.10.3720.10:FF:000002">
    <property type="entry name" value="D-methionine ABC transporter permease MetI"/>
    <property type="match status" value="1"/>
</dbReference>
<comment type="subcellular location">
    <subcellularLocation>
        <location evidence="1 8">Cell membrane</location>
        <topology evidence="1 8">Multi-pass membrane protein</topology>
    </subcellularLocation>
</comment>
<evidence type="ECO:0000256" key="6">
    <source>
        <dbReference type="ARBA" id="ARBA00022989"/>
    </source>
</evidence>
<gene>
    <name evidence="10" type="ORF">H171_0539</name>
</gene>
<evidence type="ECO:0000256" key="2">
    <source>
        <dbReference type="ARBA" id="ARBA00007069"/>
    </source>
</evidence>
<evidence type="ECO:0000256" key="5">
    <source>
        <dbReference type="ARBA" id="ARBA00022692"/>
    </source>
</evidence>
<accession>A0A2M8Z0X7</accession>
<protein>
    <submittedName>
        <fullName evidence="10">D-methionine transport system permease protein</fullName>
    </submittedName>
</protein>
<dbReference type="Gene3D" id="1.10.3720.10">
    <property type="entry name" value="MetI-like"/>
    <property type="match status" value="1"/>
</dbReference>